<dbReference type="InterPro" id="IPR038573">
    <property type="entry name" value="BrnT_sf"/>
</dbReference>
<evidence type="ECO:0008006" key="3">
    <source>
        <dbReference type="Google" id="ProtNLM"/>
    </source>
</evidence>
<gene>
    <name evidence="1" type="ORF">CO051_03870</name>
</gene>
<comment type="caution">
    <text evidence="1">The sequence shown here is derived from an EMBL/GenBank/DDBJ whole genome shotgun (WGS) entry which is preliminary data.</text>
</comment>
<evidence type="ECO:0000313" key="2">
    <source>
        <dbReference type="Proteomes" id="UP000231383"/>
    </source>
</evidence>
<reference evidence="2" key="1">
    <citation type="submission" date="2017-09" db="EMBL/GenBank/DDBJ databases">
        <title>Depth-based differentiation of microbial function through sediment-hosted aquifers and enrichment of novel symbionts in the deep terrestrial subsurface.</title>
        <authorList>
            <person name="Probst A.J."/>
            <person name="Ladd B."/>
            <person name="Jarett J.K."/>
            <person name="Geller-Mcgrath D.E."/>
            <person name="Sieber C.M.K."/>
            <person name="Emerson J.B."/>
            <person name="Anantharaman K."/>
            <person name="Thomas B.C."/>
            <person name="Malmstrom R."/>
            <person name="Stieglmeier M."/>
            <person name="Klingl A."/>
            <person name="Woyke T."/>
            <person name="Ryan C.M."/>
            <person name="Banfield J.F."/>
        </authorList>
    </citation>
    <scope>NUCLEOTIDE SEQUENCE [LARGE SCALE GENOMIC DNA]</scope>
</reference>
<name>A0A2M8EYM4_9BACT</name>
<organism evidence="1 2">
    <name type="scientific">Candidatus Roizmanbacteria bacterium CG_4_9_14_0_2_um_filter_39_13</name>
    <dbReference type="NCBI Taxonomy" id="1974839"/>
    <lineage>
        <taxon>Bacteria</taxon>
        <taxon>Candidatus Roizmaniibacteriota</taxon>
    </lineage>
</organism>
<dbReference type="InterPro" id="IPR007460">
    <property type="entry name" value="BrnT_toxin"/>
</dbReference>
<accession>A0A2M8EYM4</accession>
<evidence type="ECO:0000313" key="1">
    <source>
        <dbReference type="EMBL" id="PJC31693.1"/>
    </source>
</evidence>
<dbReference type="Pfam" id="PF04365">
    <property type="entry name" value="BrnT_toxin"/>
    <property type="match status" value="1"/>
</dbReference>
<proteinExistence type="predicted"/>
<dbReference type="Proteomes" id="UP000231383">
    <property type="component" value="Unassembled WGS sequence"/>
</dbReference>
<protein>
    <recommendedName>
        <fullName evidence="3">BrnT family toxin</fullName>
    </recommendedName>
</protein>
<dbReference type="AlphaFoldDB" id="A0A2M8EYM4"/>
<dbReference type="EMBL" id="PFSC01000106">
    <property type="protein sequence ID" value="PJC31693.1"/>
    <property type="molecule type" value="Genomic_DNA"/>
</dbReference>
<dbReference type="Gene3D" id="3.10.450.530">
    <property type="entry name" value="Ribonuclease toxin, BrnT, of type II toxin-antitoxin system"/>
    <property type="match status" value="1"/>
</dbReference>
<sequence length="98" mass="11741">MIVFSKPIQFDWNEGNADKNRIKHEVTTHEVEEVFFDPKKIIYKDVFHSEKEERYILIGKTKSNRLLYTVFALRDPKIRVISSRDINKKEVPLYEKQA</sequence>